<feature type="transmembrane region" description="Helical" evidence="1">
    <location>
        <begin position="140"/>
        <end position="157"/>
    </location>
</feature>
<evidence type="ECO:0000313" key="2">
    <source>
        <dbReference type="EMBL" id="WOB45085.1"/>
    </source>
</evidence>
<protein>
    <submittedName>
        <fullName evidence="2">Uncharacterized protein</fullName>
    </submittedName>
</protein>
<proteinExistence type="predicted"/>
<dbReference type="RefSeq" id="WP_316788650.1">
    <property type="nucleotide sequence ID" value="NZ_CP053540.1"/>
</dbReference>
<keyword evidence="1" id="KW-0472">Membrane</keyword>
<gene>
    <name evidence="2" type="ORF">HNI00_19510</name>
</gene>
<dbReference type="KEGG" id="tog:HNI00_19510"/>
<keyword evidence="1" id="KW-0812">Transmembrane</keyword>
<accession>A0AA97BAS2</accession>
<sequence length="210" mass="23803">MNSILPSNLFDTLVYVIPGFLIGISLLFLFSPESLSLDNDKIGLGMLTLFLILSYVLGIIVHRLSGAVIYPLYYLFGEGVLEGIIRDFPDIKTVRALIDNSLEITPLGDVDYYRYASLIVYEKLPKTAEKMMAMSTMSRSLLICFPIFALSATKAFARKFSKRMELSIFLFLGVVLLFVEVVLLRSFLSYWSSSVWEVLRGYIVYSKLEN</sequence>
<keyword evidence="1" id="KW-1133">Transmembrane helix</keyword>
<feature type="transmembrane region" description="Helical" evidence="1">
    <location>
        <begin position="42"/>
        <end position="64"/>
    </location>
</feature>
<reference evidence="2" key="1">
    <citation type="submission" date="2020-05" db="EMBL/GenBank/DDBJ databases">
        <authorList>
            <person name="Zhu T."/>
            <person name="Keshari N."/>
            <person name="Lu X."/>
        </authorList>
    </citation>
    <scope>NUCLEOTIDE SEQUENCE</scope>
    <source>
        <strain evidence="2">NK1-22</strain>
    </source>
</reference>
<evidence type="ECO:0000256" key="1">
    <source>
        <dbReference type="SAM" id="Phobius"/>
    </source>
</evidence>
<dbReference type="AlphaFoldDB" id="A0AA97BAS2"/>
<feature type="transmembrane region" description="Helical" evidence="1">
    <location>
        <begin position="169"/>
        <end position="191"/>
    </location>
</feature>
<dbReference type="EMBL" id="CP053540">
    <property type="protein sequence ID" value="WOB45085.1"/>
    <property type="molecule type" value="Genomic_DNA"/>
</dbReference>
<feature type="transmembrane region" description="Helical" evidence="1">
    <location>
        <begin position="12"/>
        <end position="30"/>
    </location>
</feature>
<name>A0AA97BAS2_9CYAN</name>
<organism evidence="2">
    <name type="scientific">Thermoleptolyngbya oregonensis NK1-22</name>
    <dbReference type="NCBI Taxonomy" id="2547457"/>
    <lineage>
        <taxon>Bacteria</taxon>
        <taxon>Bacillati</taxon>
        <taxon>Cyanobacteriota</taxon>
        <taxon>Cyanophyceae</taxon>
        <taxon>Oculatellales</taxon>
        <taxon>Oculatellaceae</taxon>
        <taxon>Thermoleptolyngbya</taxon>
    </lineage>
</organism>